<gene>
    <name evidence="2" type="ORF">SAMN05421578_11592</name>
</gene>
<dbReference type="PROSITE" id="PS51186">
    <property type="entry name" value="GNAT"/>
    <property type="match status" value="1"/>
</dbReference>
<protein>
    <recommendedName>
        <fullName evidence="1">N-acetyltransferase domain-containing protein</fullName>
    </recommendedName>
</protein>
<organism evidence="2 3">
    <name type="scientific">Paenibacillus macquariensis</name>
    <dbReference type="NCBI Taxonomy" id="948756"/>
    <lineage>
        <taxon>Bacteria</taxon>
        <taxon>Bacillati</taxon>
        <taxon>Bacillota</taxon>
        <taxon>Bacilli</taxon>
        <taxon>Bacillales</taxon>
        <taxon>Paenibacillaceae</taxon>
        <taxon>Paenibacillus</taxon>
    </lineage>
</organism>
<evidence type="ECO:0000259" key="1">
    <source>
        <dbReference type="PROSITE" id="PS51186"/>
    </source>
</evidence>
<comment type="caution">
    <text evidence="2">The sequence shown here is derived from an EMBL/GenBank/DDBJ whole genome shotgun (WGS) entry which is preliminary data.</text>
</comment>
<feature type="domain" description="N-acetyltransferase" evidence="1">
    <location>
        <begin position="6"/>
        <end position="145"/>
    </location>
</feature>
<accession>A0ABY1K9W5</accession>
<dbReference type="CDD" id="cd04301">
    <property type="entry name" value="NAT_SF"/>
    <property type="match status" value="1"/>
</dbReference>
<keyword evidence="3" id="KW-1185">Reference proteome</keyword>
<dbReference type="Gene3D" id="3.40.630.30">
    <property type="match status" value="1"/>
</dbReference>
<dbReference type="EMBL" id="FTNK01000015">
    <property type="protein sequence ID" value="SIR48115.1"/>
    <property type="molecule type" value="Genomic_DNA"/>
</dbReference>
<sequence length="309" mass="35963">MSGFHVVVTNYEDNDLLQVEELMKLCLEGENLGRIDHPRRIFAFTAKRIDKVIGYVVGWTNKMHPYCTYISIVIHPAYQGLSVETLLLHEVERLDVIYPLQASIWETAQYLNMTYKNNGFTEVRRTYMPELDPDDVMPWLEKVMPHLEGGQDIIFKSLYEVGRIPEIMIMKELITIVRQVYEETHLVNRLGIHDDESWMRFLQADDLIIEASFIAMDRSDNTILGYALLHHSEQPGYVELGWRGCKEDKVNLGNLLKQLTANQITYAHAQEYTLKAEIDSTDHYQMEMLAAFPFKPAPTWITYQKQNTN</sequence>
<proteinExistence type="predicted"/>
<dbReference type="InterPro" id="IPR000182">
    <property type="entry name" value="GNAT_dom"/>
</dbReference>
<dbReference type="SUPFAM" id="SSF55729">
    <property type="entry name" value="Acyl-CoA N-acyltransferases (Nat)"/>
    <property type="match status" value="1"/>
</dbReference>
<evidence type="ECO:0000313" key="3">
    <source>
        <dbReference type="Proteomes" id="UP000186666"/>
    </source>
</evidence>
<dbReference type="Pfam" id="PF00583">
    <property type="entry name" value="Acetyltransf_1"/>
    <property type="match status" value="1"/>
</dbReference>
<evidence type="ECO:0000313" key="2">
    <source>
        <dbReference type="EMBL" id="SIR48115.1"/>
    </source>
</evidence>
<dbReference type="RefSeq" id="WP_068583614.1">
    <property type="nucleotide sequence ID" value="NZ_FTNK01000015.1"/>
</dbReference>
<dbReference type="Proteomes" id="UP000186666">
    <property type="component" value="Unassembled WGS sequence"/>
</dbReference>
<reference evidence="2 3" key="1">
    <citation type="submission" date="2017-01" db="EMBL/GenBank/DDBJ databases">
        <authorList>
            <person name="Varghese N."/>
            <person name="Submissions S."/>
        </authorList>
    </citation>
    <scope>NUCLEOTIDE SEQUENCE [LARGE SCALE GENOMIC DNA]</scope>
    <source>
        <strain evidence="2 3">ATCC 23464</strain>
    </source>
</reference>
<name>A0ABY1K9W5_9BACL</name>
<dbReference type="InterPro" id="IPR016181">
    <property type="entry name" value="Acyl_CoA_acyltransferase"/>
</dbReference>